<dbReference type="Proteomes" id="UP000186922">
    <property type="component" value="Unassembled WGS sequence"/>
</dbReference>
<keyword evidence="4" id="KW-1185">Reference proteome</keyword>
<evidence type="ECO:0000313" key="3">
    <source>
        <dbReference type="EMBL" id="GAV04634.1"/>
    </source>
</evidence>
<name>A0A1D1W023_RAMVA</name>
<evidence type="ECO:0000256" key="2">
    <source>
        <dbReference type="SAM" id="SignalP"/>
    </source>
</evidence>
<evidence type="ECO:0000313" key="4">
    <source>
        <dbReference type="Proteomes" id="UP000186922"/>
    </source>
</evidence>
<feature type="region of interest" description="Disordered" evidence="1">
    <location>
        <begin position="49"/>
        <end position="78"/>
    </location>
</feature>
<feature type="chain" id="PRO_5008899043" description="Secreted protein" evidence="2">
    <location>
        <begin position="27"/>
        <end position="78"/>
    </location>
</feature>
<gene>
    <name evidence="3" type="primary">RvY_14893-1</name>
    <name evidence="3" type="synonym">RvY_14893.1</name>
    <name evidence="3" type="ORF">RvY_14893</name>
</gene>
<dbReference type="AlphaFoldDB" id="A0A1D1W023"/>
<comment type="caution">
    <text evidence="3">The sequence shown here is derived from an EMBL/GenBank/DDBJ whole genome shotgun (WGS) entry which is preliminary data.</text>
</comment>
<keyword evidence="2" id="KW-0732">Signal</keyword>
<proteinExistence type="predicted"/>
<sequence>MSTFQVGYSALLIMVLTASLIRPSLQVHLGTRTLAIVLPMRLFVKASATASATTPKTTPAIALRPRTAGPSLEKQAEL</sequence>
<evidence type="ECO:0008006" key="5">
    <source>
        <dbReference type="Google" id="ProtNLM"/>
    </source>
</evidence>
<reference evidence="3 4" key="1">
    <citation type="journal article" date="2016" name="Nat. Commun.">
        <title>Extremotolerant tardigrade genome and improved radiotolerance of human cultured cells by tardigrade-unique protein.</title>
        <authorList>
            <person name="Hashimoto T."/>
            <person name="Horikawa D.D."/>
            <person name="Saito Y."/>
            <person name="Kuwahara H."/>
            <person name="Kozuka-Hata H."/>
            <person name="Shin-I T."/>
            <person name="Minakuchi Y."/>
            <person name="Ohishi K."/>
            <person name="Motoyama A."/>
            <person name="Aizu T."/>
            <person name="Enomoto A."/>
            <person name="Kondo K."/>
            <person name="Tanaka S."/>
            <person name="Hara Y."/>
            <person name="Koshikawa S."/>
            <person name="Sagara H."/>
            <person name="Miura T."/>
            <person name="Yokobori S."/>
            <person name="Miyagawa K."/>
            <person name="Suzuki Y."/>
            <person name="Kubo T."/>
            <person name="Oyama M."/>
            <person name="Kohara Y."/>
            <person name="Fujiyama A."/>
            <person name="Arakawa K."/>
            <person name="Katayama T."/>
            <person name="Toyoda A."/>
            <person name="Kunieda T."/>
        </authorList>
    </citation>
    <scope>NUCLEOTIDE SEQUENCE [LARGE SCALE GENOMIC DNA]</scope>
    <source>
        <strain evidence="3 4">YOKOZUNA-1</strain>
    </source>
</reference>
<feature type="signal peptide" evidence="2">
    <location>
        <begin position="1"/>
        <end position="26"/>
    </location>
</feature>
<feature type="compositionally biased region" description="Low complexity" evidence="1">
    <location>
        <begin position="49"/>
        <end position="60"/>
    </location>
</feature>
<accession>A0A1D1W023</accession>
<protein>
    <recommendedName>
        <fullName evidence="5">Secreted protein</fullName>
    </recommendedName>
</protein>
<organism evidence="3 4">
    <name type="scientific">Ramazzottius varieornatus</name>
    <name type="common">Water bear</name>
    <name type="synonym">Tardigrade</name>
    <dbReference type="NCBI Taxonomy" id="947166"/>
    <lineage>
        <taxon>Eukaryota</taxon>
        <taxon>Metazoa</taxon>
        <taxon>Ecdysozoa</taxon>
        <taxon>Tardigrada</taxon>
        <taxon>Eutardigrada</taxon>
        <taxon>Parachela</taxon>
        <taxon>Hypsibioidea</taxon>
        <taxon>Ramazzottiidae</taxon>
        <taxon>Ramazzottius</taxon>
    </lineage>
</organism>
<evidence type="ECO:0000256" key="1">
    <source>
        <dbReference type="SAM" id="MobiDB-lite"/>
    </source>
</evidence>
<dbReference type="EMBL" id="BDGG01000011">
    <property type="protein sequence ID" value="GAV04634.1"/>
    <property type="molecule type" value="Genomic_DNA"/>
</dbReference>